<feature type="compositionally biased region" description="Low complexity" evidence="1">
    <location>
        <begin position="234"/>
        <end position="251"/>
    </location>
</feature>
<feature type="compositionally biased region" description="Acidic residues" evidence="1">
    <location>
        <begin position="171"/>
        <end position="193"/>
    </location>
</feature>
<name>A0ABR1IG98_9HYPO</name>
<organism evidence="3 4">
    <name type="scientific">Neonectria magnoliae</name>
    <dbReference type="NCBI Taxonomy" id="2732573"/>
    <lineage>
        <taxon>Eukaryota</taxon>
        <taxon>Fungi</taxon>
        <taxon>Dikarya</taxon>
        <taxon>Ascomycota</taxon>
        <taxon>Pezizomycotina</taxon>
        <taxon>Sordariomycetes</taxon>
        <taxon>Hypocreomycetidae</taxon>
        <taxon>Hypocreales</taxon>
        <taxon>Nectriaceae</taxon>
        <taxon>Neonectria</taxon>
    </lineage>
</organism>
<evidence type="ECO:0000256" key="1">
    <source>
        <dbReference type="SAM" id="MobiDB-lite"/>
    </source>
</evidence>
<dbReference type="PANTHER" id="PTHR40630:SF1">
    <property type="entry name" value="DNA-BINDING PROTEIN"/>
    <property type="match status" value="1"/>
</dbReference>
<feature type="compositionally biased region" description="Basic and acidic residues" evidence="1">
    <location>
        <begin position="139"/>
        <end position="148"/>
    </location>
</feature>
<sequence>MKGRDQVVDEFNSLVNMTAAELEKWLKSDDSNSAGWPKEDDNRETVGHDSGRKIVDILKANPDKDPEAYTEDQVAHMRKVVAYCKRHLAQEAAGNSEKSPAEVKKTKSYASLKNWGHDFLKAENHGMVQNDEDEDTGEGESHIGEKRKTSQGQQGSTKKRETRKGKGQAAGDEEEEEEEEKDEDGDYADEDVEEVGRDEETLVEENDEAEEGDGEVDEHHDDDDDNEAKRKGSKTQTNGKNKQGTKQKGANSGDKSGSKTANGPEKGETVSWNWGSGQPEGEVLDVRPEDTSITTKKGNQVSRKGTKEDPAVVLDTGKSKAIKLSHELN</sequence>
<evidence type="ECO:0000313" key="3">
    <source>
        <dbReference type="EMBL" id="KAK7432019.1"/>
    </source>
</evidence>
<dbReference type="InterPro" id="IPR021331">
    <property type="entry name" value="Hva1_TUDOR"/>
</dbReference>
<feature type="compositionally biased region" description="Polar residues" evidence="1">
    <location>
        <begin position="291"/>
        <end position="303"/>
    </location>
</feature>
<dbReference type="EMBL" id="JAZAVK010000007">
    <property type="protein sequence ID" value="KAK7432019.1"/>
    <property type="molecule type" value="Genomic_DNA"/>
</dbReference>
<evidence type="ECO:0000313" key="4">
    <source>
        <dbReference type="Proteomes" id="UP001498421"/>
    </source>
</evidence>
<gene>
    <name evidence="3" type="ORF">QQZ08_001309</name>
</gene>
<dbReference type="Pfam" id="PF11160">
    <property type="entry name" value="Hva1_TUDOR"/>
    <property type="match status" value="1"/>
</dbReference>
<feature type="region of interest" description="Disordered" evidence="1">
    <location>
        <begin position="26"/>
        <end position="50"/>
    </location>
</feature>
<feature type="compositionally biased region" description="Basic and acidic residues" evidence="1">
    <location>
        <begin position="37"/>
        <end position="50"/>
    </location>
</feature>
<feature type="compositionally biased region" description="Acidic residues" evidence="1">
    <location>
        <begin position="201"/>
        <end position="226"/>
    </location>
</feature>
<dbReference type="PANTHER" id="PTHR40630">
    <property type="entry name" value="POSSIBLE DNA-BINDING PROTEIN"/>
    <property type="match status" value="1"/>
</dbReference>
<accession>A0ABR1IG98</accession>
<keyword evidence="4" id="KW-1185">Reference proteome</keyword>
<comment type="caution">
    <text evidence="3">The sequence shown here is derived from an EMBL/GenBank/DDBJ whole genome shotgun (WGS) entry which is preliminary data.</text>
</comment>
<protein>
    <recommendedName>
        <fullName evidence="2">Hypervirulence associated protein TUDOR domain-containing protein</fullName>
    </recommendedName>
</protein>
<dbReference type="Pfam" id="PF11338">
    <property type="entry name" value="DUF3140"/>
    <property type="match status" value="1"/>
</dbReference>
<dbReference type="Proteomes" id="UP001498421">
    <property type="component" value="Unassembled WGS sequence"/>
</dbReference>
<evidence type="ECO:0000259" key="2">
    <source>
        <dbReference type="Pfam" id="PF11160"/>
    </source>
</evidence>
<feature type="domain" description="Hypervirulence associated protein TUDOR" evidence="2">
    <location>
        <begin position="267"/>
        <end position="328"/>
    </location>
</feature>
<feature type="region of interest" description="Disordered" evidence="1">
    <location>
        <begin position="121"/>
        <end position="329"/>
    </location>
</feature>
<dbReference type="InterPro" id="IPR021487">
    <property type="entry name" value="DUF3140"/>
</dbReference>
<proteinExistence type="predicted"/>
<reference evidence="3 4" key="1">
    <citation type="journal article" date="2025" name="Microbiol. Resour. Announc.">
        <title>Draft genome sequences for Neonectria magnoliae and Neonectria punicea, canker pathogens of Liriodendron tulipifera and Acer saccharum in West Virginia.</title>
        <authorList>
            <person name="Petronek H.M."/>
            <person name="Kasson M.T."/>
            <person name="Metheny A.M."/>
            <person name="Stauder C.M."/>
            <person name="Lovett B."/>
            <person name="Lynch S.C."/>
            <person name="Garnas J.R."/>
            <person name="Kasson L.R."/>
            <person name="Stajich J.E."/>
        </authorList>
    </citation>
    <scope>NUCLEOTIDE SEQUENCE [LARGE SCALE GENOMIC DNA]</scope>
    <source>
        <strain evidence="3 4">NRRL 64651</strain>
    </source>
</reference>